<sequence>MSRINLRKAACIQEGGKGDGRIRRAEGCGSIERGVVSMYEEDLNGESTSMWVEDCG</sequence>
<reference evidence="1 2" key="1">
    <citation type="journal article" date="2021" name="Commun. Biol.">
        <title>The genome of Shorea leprosula (Dipterocarpaceae) highlights the ecological relevance of drought in aseasonal tropical rainforests.</title>
        <authorList>
            <person name="Ng K.K.S."/>
            <person name="Kobayashi M.J."/>
            <person name="Fawcett J.A."/>
            <person name="Hatakeyama M."/>
            <person name="Paape T."/>
            <person name="Ng C.H."/>
            <person name="Ang C.C."/>
            <person name="Tnah L.H."/>
            <person name="Lee C.T."/>
            <person name="Nishiyama T."/>
            <person name="Sese J."/>
            <person name="O'Brien M.J."/>
            <person name="Copetti D."/>
            <person name="Mohd Noor M.I."/>
            <person name="Ong R.C."/>
            <person name="Putra M."/>
            <person name="Sireger I.Z."/>
            <person name="Indrioko S."/>
            <person name="Kosugi Y."/>
            <person name="Izuno A."/>
            <person name="Isagi Y."/>
            <person name="Lee S.L."/>
            <person name="Shimizu K.K."/>
        </authorList>
    </citation>
    <scope>NUCLEOTIDE SEQUENCE [LARGE SCALE GENOMIC DNA]</scope>
    <source>
        <strain evidence="1">214</strain>
    </source>
</reference>
<name>A0AAV5KK58_9ROSI</name>
<evidence type="ECO:0000313" key="1">
    <source>
        <dbReference type="EMBL" id="GKV24982.1"/>
    </source>
</evidence>
<dbReference type="EMBL" id="BPVZ01000067">
    <property type="protein sequence ID" value="GKV24982.1"/>
    <property type="molecule type" value="Genomic_DNA"/>
</dbReference>
<keyword evidence="2" id="KW-1185">Reference proteome</keyword>
<evidence type="ECO:0000313" key="2">
    <source>
        <dbReference type="Proteomes" id="UP001054252"/>
    </source>
</evidence>
<protein>
    <submittedName>
        <fullName evidence="1">Uncharacterized protein</fullName>
    </submittedName>
</protein>
<comment type="caution">
    <text evidence="1">The sequence shown here is derived from an EMBL/GenBank/DDBJ whole genome shotgun (WGS) entry which is preliminary data.</text>
</comment>
<dbReference type="AlphaFoldDB" id="A0AAV5KK58"/>
<organism evidence="1 2">
    <name type="scientific">Rubroshorea leprosula</name>
    <dbReference type="NCBI Taxonomy" id="152421"/>
    <lineage>
        <taxon>Eukaryota</taxon>
        <taxon>Viridiplantae</taxon>
        <taxon>Streptophyta</taxon>
        <taxon>Embryophyta</taxon>
        <taxon>Tracheophyta</taxon>
        <taxon>Spermatophyta</taxon>
        <taxon>Magnoliopsida</taxon>
        <taxon>eudicotyledons</taxon>
        <taxon>Gunneridae</taxon>
        <taxon>Pentapetalae</taxon>
        <taxon>rosids</taxon>
        <taxon>malvids</taxon>
        <taxon>Malvales</taxon>
        <taxon>Dipterocarpaceae</taxon>
        <taxon>Rubroshorea</taxon>
    </lineage>
</organism>
<dbReference type="Proteomes" id="UP001054252">
    <property type="component" value="Unassembled WGS sequence"/>
</dbReference>
<accession>A0AAV5KK58</accession>
<proteinExistence type="predicted"/>
<gene>
    <name evidence="1" type="ORF">SLEP1_g34507</name>
</gene>